<evidence type="ECO:0000259" key="5">
    <source>
        <dbReference type="SMART" id="SM00727"/>
    </source>
</evidence>
<evidence type="ECO:0000256" key="2">
    <source>
        <dbReference type="ARBA" id="ARBA00022803"/>
    </source>
</evidence>
<dbReference type="InterPro" id="IPR006636">
    <property type="entry name" value="STI1_HS-bd"/>
</dbReference>
<proteinExistence type="predicted"/>
<dbReference type="EMBL" id="HG723770">
    <property type="protein sequence ID" value="CDJ66735.1"/>
    <property type="molecule type" value="Genomic_DNA"/>
</dbReference>
<dbReference type="Gene3D" id="6.10.250.3420">
    <property type="match status" value="1"/>
</dbReference>
<dbReference type="SMART" id="SM00727">
    <property type="entry name" value="STI1"/>
    <property type="match status" value="1"/>
</dbReference>
<evidence type="ECO:0000313" key="7">
    <source>
        <dbReference type="Proteomes" id="UP000030754"/>
    </source>
</evidence>
<dbReference type="SMART" id="SM00028">
    <property type="entry name" value="TPR"/>
    <property type="match status" value="1"/>
</dbReference>
<dbReference type="GO" id="GO:0046983">
    <property type="term" value="F:protein dimerization activity"/>
    <property type="evidence" value="ECO:0007669"/>
    <property type="project" value="InterPro"/>
</dbReference>
<dbReference type="SUPFAM" id="SSF48452">
    <property type="entry name" value="TPR-like"/>
    <property type="match status" value="1"/>
</dbReference>
<dbReference type="FunFam" id="6.10.250.3420:FF:000001">
    <property type="entry name" value="Hsc70-interacting protein-like protein"/>
    <property type="match status" value="1"/>
</dbReference>
<dbReference type="InterPro" id="IPR041243">
    <property type="entry name" value="STI1/HOP_DP"/>
</dbReference>
<feature type="repeat" description="TPR" evidence="3">
    <location>
        <begin position="133"/>
        <end position="166"/>
    </location>
</feature>
<accession>U6MYF8</accession>
<feature type="domain" description="STI1" evidence="5">
    <location>
        <begin position="329"/>
        <end position="368"/>
    </location>
</feature>
<dbReference type="OrthoDB" id="533763at2759"/>
<dbReference type="RefSeq" id="XP_013435202.1">
    <property type="nucleotide sequence ID" value="XM_013579748.1"/>
</dbReference>
<dbReference type="InterPro" id="IPR019734">
    <property type="entry name" value="TPR_rpt"/>
</dbReference>
<sequence>MALFGEEKLAELEAFVTLARNDPSILHKQELSFFKEYLLSLGAKIPDPPAEEPKEESEEESFQVESLNDEEVVAPESTPPPALAPAGEKELTDDDYEKLSKAKEAAAEALEAGDLNKAVESYTAALLVGNPTALLYTRRAEVLFKQKRYAAAIRDCDEALKLNPDNARAYRIRGTSNRQAIARRSAYLGNWKQAHSDIEMGQKIDYDENIWDIQKLVEQKYKIIEEHERSVQRKKEEKERKEREKRIREQRANSQKAYEEQKKREASGIPGGFPGGMPGGFPGGMPGGYPGGAPGGMPGSMPGGMPGGIPGGMPGGMGGLGGLLGSVNDPDVQQVFSNPKMMAAFQDILTNPGNMAKYKDDPEVADAISKLMRKFGGGMAGGSGIPH</sequence>
<dbReference type="PROSITE" id="PS50005">
    <property type="entry name" value="TPR"/>
    <property type="match status" value="1"/>
</dbReference>
<dbReference type="VEuPathDB" id="ToxoDB:ENH_00026200"/>
<evidence type="ECO:0000256" key="4">
    <source>
        <dbReference type="SAM" id="MobiDB-lite"/>
    </source>
</evidence>
<feature type="region of interest" description="Disordered" evidence="4">
    <location>
        <begin position="229"/>
        <end position="301"/>
    </location>
</feature>
<dbReference type="GO" id="GO:0030544">
    <property type="term" value="F:Hsp70 protein binding"/>
    <property type="evidence" value="ECO:0007669"/>
    <property type="project" value="TreeGrafter"/>
</dbReference>
<reference evidence="6" key="1">
    <citation type="submission" date="2013-10" db="EMBL/GenBank/DDBJ databases">
        <title>Genomic analysis of the causative agents of coccidiosis in chickens.</title>
        <authorList>
            <person name="Reid A.J."/>
            <person name="Blake D."/>
            <person name="Billington K."/>
            <person name="Browne H."/>
            <person name="Dunn M."/>
            <person name="Hung S."/>
            <person name="Kawahara F."/>
            <person name="Miranda-Saavedra D."/>
            <person name="Mourier T."/>
            <person name="Nagra H."/>
            <person name="Otto T.D."/>
            <person name="Rawlings N."/>
            <person name="Sanchez A."/>
            <person name="Sanders M."/>
            <person name="Subramaniam C."/>
            <person name="Tay Y."/>
            <person name="Dear P."/>
            <person name="Doerig C."/>
            <person name="Gruber A."/>
            <person name="Parkinson J."/>
            <person name="Shirley M."/>
            <person name="Wan K.L."/>
            <person name="Berriman M."/>
            <person name="Tomley F."/>
            <person name="Pain A."/>
        </authorList>
    </citation>
    <scope>NUCLEOTIDE SEQUENCE [LARGE SCALE GENOMIC DNA]</scope>
    <source>
        <strain evidence="6">Houghton</strain>
    </source>
</reference>
<dbReference type="Gene3D" id="1.10.260.100">
    <property type="match status" value="1"/>
</dbReference>
<dbReference type="PANTHER" id="PTHR45883">
    <property type="entry name" value="HSC70-INTERACTING PROTEIN"/>
    <property type="match status" value="1"/>
</dbReference>
<dbReference type="Pfam" id="PF18253">
    <property type="entry name" value="HipN"/>
    <property type="match status" value="1"/>
</dbReference>
<reference evidence="6" key="2">
    <citation type="submission" date="2013-10" db="EMBL/GenBank/DDBJ databases">
        <authorList>
            <person name="Aslett M."/>
        </authorList>
    </citation>
    <scope>NUCLEOTIDE SEQUENCE [LARGE SCALE GENOMIC DNA]</scope>
    <source>
        <strain evidence="6">Houghton</strain>
    </source>
</reference>
<dbReference type="Proteomes" id="UP000030754">
    <property type="component" value="Unassembled WGS sequence"/>
</dbReference>
<dbReference type="InterPro" id="IPR034649">
    <property type="entry name" value="Hip_N"/>
</dbReference>
<feature type="region of interest" description="Disordered" evidence="4">
    <location>
        <begin position="45"/>
        <end position="94"/>
    </location>
</feature>
<dbReference type="AlphaFoldDB" id="U6MYF8"/>
<feature type="compositionally biased region" description="Gly residues" evidence="4">
    <location>
        <begin position="269"/>
        <end position="301"/>
    </location>
</feature>
<evidence type="ECO:0000256" key="1">
    <source>
        <dbReference type="ARBA" id="ARBA00022737"/>
    </source>
</evidence>
<dbReference type="Gene3D" id="1.25.40.10">
    <property type="entry name" value="Tetratricopeptide repeat domain"/>
    <property type="match status" value="1"/>
</dbReference>
<keyword evidence="2 3" id="KW-0802">TPR repeat</keyword>
<gene>
    <name evidence="6" type="ORF">ENH_00026200</name>
</gene>
<dbReference type="PANTHER" id="PTHR45883:SF2">
    <property type="entry name" value="HSC70-INTERACTING PROTEIN"/>
    <property type="match status" value="1"/>
</dbReference>
<dbReference type="Pfam" id="PF00515">
    <property type="entry name" value="TPR_1"/>
    <property type="match status" value="1"/>
</dbReference>
<protein>
    <submittedName>
        <fullName evidence="6">58 kDa phosphoprotein, putative</fullName>
    </submittedName>
</protein>
<keyword evidence="7" id="KW-1185">Reference proteome</keyword>
<evidence type="ECO:0000313" key="6">
    <source>
        <dbReference type="EMBL" id="CDJ66735.1"/>
    </source>
</evidence>
<feature type="compositionally biased region" description="Basic and acidic residues" evidence="4">
    <location>
        <begin position="229"/>
        <end position="266"/>
    </location>
</feature>
<keyword evidence="1" id="KW-0677">Repeat</keyword>
<dbReference type="GeneID" id="25472789"/>
<dbReference type="CDD" id="cd14438">
    <property type="entry name" value="Hip_N"/>
    <property type="match status" value="1"/>
</dbReference>
<dbReference type="InterPro" id="IPR011990">
    <property type="entry name" value="TPR-like_helical_dom_sf"/>
</dbReference>
<evidence type="ECO:0000256" key="3">
    <source>
        <dbReference type="PROSITE-ProRule" id="PRU00339"/>
    </source>
</evidence>
<name>U6MYF8_9EIME</name>
<dbReference type="Pfam" id="PF17830">
    <property type="entry name" value="STI1-HOP_DP"/>
    <property type="match status" value="1"/>
</dbReference>
<organism evidence="6 7">
    <name type="scientific">Eimeria necatrix</name>
    <dbReference type="NCBI Taxonomy" id="51315"/>
    <lineage>
        <taxon>Eukaryota</taxon>
        <taxon>Sar</taxon>
        <taxon>Alveolata</taxon>
        <taxon>Apicomplexa</taxon>
        <taxon>Conoidasida</taxon>
        <taxon>Coccidia</taxon>
        <taxon>Eucoccidiorida</taxon>
        <taxon>Eimeriorina</taxon>
        <taxon>Eimeriidae</taxon>
        <taxon>Eimeria</taxon>
    </lineage>
</organism>
<feature type="compositionally biased region" description="Acidic residues" evidence="4">
    <location>
        <begin position="49"/>
        <end position="73"/>
    </location>
</feature>